<dbReference type="SMART" id="SM00248">
    <property type="entry name" value="ANK"/>
    <property type="match status" value="4"/>
</dbReference>
<dbReference type="EMBL" id="CAJOBB010004850">
    <property type="protein sequence ID" value="CAF4105779.1"/>
    <property type="molecule type" value="Genomic_DNA"/>
</dbReference>
<dbReference type="Proteomes" id="UP000663868">
    <property type="component" value="Unassembled WGS sequence"/>
</dbReference>
<dbReference type="PANTHER" id="PTHR24198:SF165">
    <property type="entry name" value="ANKYRIN REPEAT-CONTAINING PROTEIN-RELATED"/>
    <property type="match status" value="1"/>
</dbReference>
<evidence type="ECO:0000313" key="4">
    <source>
        <dbReference type="EMBL" id="CAF4105779.1"/>
    </source>
</evidence>
<keyword evidence="2" id="KW-0040">ANK repeat</keyword>
<dbReference type="Gene3D" id="1.25.40.20">
    <property type="entry name" value="Ankyrin repeat-containing domain"/>
    <property type="match status" value="1"/>
</dbReference>
<evidence type="ECO:0000256" key="1">
    <source>
        <dbReference type="ARBA" id="ARBA00022737"/>
    </source>
</evidence>
<proteinExistence type="predicted"/>
<evidence type="ECO:0000313" key="5">
    <source>
        <dbReference type="Proteomes" id="UP000663868"/>
    </source>
</evidence>
<keyword evidence="1" id="KW-0677">Repeat</keyword>
<evidence type="ECO:0000313" key="3">
    <source>
        <dbReference type="EMBL" id="CAF0859835.1"/>
    </source>
</evidence>
<protein>
    <submittedName>
        <fullName evidence="4">Uncharacterized protein</fullName>
    </submittedName>
</protein>
<dbReference type="PANTHER" id="PTHR24198">
    <property type="entry name" value="ANKYRIN REPEAT AND PROTEIN KINASE DOMAIN-CONTAINING PROTEIN"/>
    <property type="match status" value="1"/>
</dbReference>
<dbReference type="SUPFAM" id="SSF48403">
    <property type="entry name" value="Ankyrin repeat"/>
    <property type="match status" value="1"/>
</dbReference>
<accession>A0A819V9Q6</accession>
<dbReference type="InterPro" id="IPR002110">
    <property type="entry name" value="Ankyrin_rpt"/>
</dbReference>
<gene>
    <name evidence="3" type="ORF">IZO911_LOCUS10064</name>
    <name evidence="4" type="ORF">KXQ929_LOCUS34794</name>
</gene>
<dbReference type="InterPro" id="IPR036770">
    <property type="entry name" value="Ankyrin_rpt-contain_sf"/>
</dbReference>
<comment type="caution">
    <text evidence="4">The sequence shown here is derived from an EMBL/GenBank/DDBJ whole genome shotgun (WGS) entry which is preliminary data.</text>
</comment>
<evidence type="ECO:0000256" key="2">
    <source>
        <dbReference type="ARBA" id="ARBA00023043"/>
    </source>
</evidence>
<dbReference type="Proteomes" id="UP000663860">
    <property type="component" value="Unassembled WGS sequence"/>
</dbReference>
<organism evidence="4 5">
    <name type="scientific">Adineta steineri</name>
    <dbReference type="NCBI Taxonomy" id="433720"/>
    <lineage>
        <taxon>Eukaryota</taxon>
        <taxon>Metazoa</taxon>
        <taxon>Spiralia</taxon>
        <taxon>Gnathifera</taxon>
        <taxon>Rotifera</taxon>
        <taxon>Eurotatoria</taxon>
        <taxon>Bdelloidea</taxon>
        <taxon>Adinetida</taxon>
        <taxon>Adinetidae</taxon>
        <taxon>Adineta</taxon>
    </lineage>
</organism>
<name>A0A819V9Q6_9BILA</name>
<reference evidence="4" key="1">
    <citation type="submission" date="2021-02" db="EMBL/GenBank/DDBJ databases">
        <authorList>
            <person name="Nowell W R."/>
        </authorList>
    </citation>
    <scope>NUCLEOTIDE SEQUENCE</scope>
</reference>
<sequence>MGSEYNPGDIDEFIDSNIPPTIGNFDDWFKEFDVREVSLANANPLSSIPFYNTDSAPGFSPDHCQDPDSQSYSTITSQAAALLFEIETQSNGFAIIAEPLCTYKLRTREDNIKEKRLTPLTTDNKNYAGPAVRIPSCYINTDEPYYIGIYLVTVPHEKTGCHHFHPYILEDYNNPDHNKDDGSIWYPITSDDSMGIKSFRNIRISKRKEEDLKQKLDLHVFYGCTTNIIGNVVPQSTSGRKLIQEYNLKTMHLSFIIGKKQNINDKIPRFVDPKLIIFSRKFEELENKDNESSEPTAIADVSIPDCSIYKYAPRYGYTTGDDEMLLFFSRKLEVKKYGELEVIFEYNAPNIKDITWSKLVTNKDIKIEDQLVSFRIPNFPYCIEEHIPVNIKLQQKNRNLGTIQYYYIPKIQNSSDETQEWVISMTGTPNLPYRRKPIKRARLIFKPQGYHDETDAVVPVLRTKPESNSSNSTSQPLDDPTIKVFEKLEEYTITLFTSNSFTPFVRLCRSTIKKQPHLFHTAIENNYSYLLSQFIPIVPLELLQQKNQSGETILLHTLRLNRLDILKILIEHKKSVKLLDDVNNKKQNLFHILAMNKDAEEICDLLIEDLVKKSINIEEKFDNVDEDNHTPLELSIINDNLPITRYLLKYFNKNLCQTTDDTADNLIHLAVRHSNLAMLKYLLNEGELKEHGNQTNLTMTPIELAQSLKRDDMVKYLNEIYPQSEFHEDESSDDD</sequence>
<dbReference type="EMBL" id="CAJNOE010000072">
    <property type="protein sequence ID" value="CAF0859835.1"/>
    <property type="molecule type" value="Genomic_DNA"/>
</dbReference>
<dbReference type="AlphaFoldDB" id="A0A819V9Q6"/>